<evidence type="ECO:0000256" key="1">
    <source>
        <dbReference type="ARBA" id="ARBA00023172"/>
    </source>
</evidence>
<dbReference type="InterPro" id="IPR002104">
    <property type="entry name" value="Integrase_catalytic"/>
</dbReference>
<name>A0A0F9MQS4_9ZZZZ</name>
<dbReference type="AlphaFoldDB" id="A0A0F9MQS4"/>
<dbReference type="InterPro" id="IPR050090">
    <property type="entry name" value="Tyrosine_recombinase_XerCD"/>
</dbReference>
<dbReference type="PANTHER" id="PTHR30349">
    <property type="entry name" value="PHAGE INTEGRASE-RELATED"/>
    <property type="match status" value="1"/>
</dbReference>
<dbReference type="EMBL" id="LAZR01005230">
    <property type="protein sequence ID" value="KKN01732.1"/>
    <property type="molecule type" value="Genomic_DNA"/>
</dbReference>
<dbReference type="InterPro" id="IPR011010">
    <property type="entry name" value="DNA_brk_join_enz"/>
</dbReference>
<dbReference type="Gene3D" id="1.10.443.10">
    <property type="entry name" value="Intergrase catalytic core"/>
    <property type="match status" value="1"/>
</dbReference>
<evidence type="ECO:0000259" key="2">
    <source>
        <dbReference type="PROSITE" id="PS51898"/>
    </source>
</evidence>
<keyword evidence="1" id="KW-0233">DNA recombination</keyword>
<dbReference type="GO" id="GO:0006310">
    <property type="term" value="P:DNA recombination"/>
    <property type="evidence" value="ECO:0007669"/>
    <property type="project" value="UniProtKB-KW"/>
</dbReference>
<proteinExistence type="predicted"/>
<comment type="caution">
    <text evidence="3">The sequence shown here is derived from an EMBL/GenBank/DDBJ whole genome shotgun (WGS) entry which is preliminary data.</text>
</comment>
<reference evidence="3" key="1">
    <citation type="journal article" date="2015" name="Nature">
        <title>Complex archaea that bridge the gap between prokaryotes and eukaryotes.</title>
        <authorList>
            <person name="Spang A."/>
            <person name="Saw J.H."/>
            <person name="Jorgensen S.L."/>
            <person name="Zaremba-Niedzwiedzka K."/>
            <person name="Martijn J."/>
            <person name="Lind A.E."/>
            <person name="van Eijk R."/>
            <person name="Schleper C."/>
            <person name="Guy L."/>
            <person name="Ettema T.J."/>
        </authorList>
    </citation>
    <scope>NUCLEOTIDE SEQUENCE</scope>
</reference>
<organism evidence="3">
    <name type="scientific">marine sediment metagenome</name>
    <dbReference type="NCBI Taxonomy" id="412755"/>
    <lineage>
        <taxon>unclassified sequences</taxon>
        <taxon>metagenomes</taxon>
        <taxon>ecological metagenomes</taxon>
    </lineage>
</organism>
<dbReference type="InterPro" id="IPR013762">
    <property type="entry name" value="Integrase-like_cat_sf"/>
</dbReference>
<evidence type="ECO:0000313" key="3">
    <source>
        <dbReference type="EMBL" id="KKN01732.1"/>
    </source>
</evidence>
<protein>
    <recommendedName>
        <fullName evidence="2">Tyr recombinase domain-containing protein</fullName>
    </recommendedName>
</protein>
<dbReference type="GO" id="GO:0015074">
    <property type="term" value="P:DNA integration"/>
    <property type="evidence" value="ECO:0007669"/>
    <property type="project" value="InterPro"/>
</dbReference>
<dbReference type="SUPFAM" id="SSF56349">
    <property type="entry name" value="DNA breaking-rejoining enzymes"/>
    <property type="match status" value="1"/>
</dbReference>
<dbReference type="GO" id="GO:0003677">
    <property type="term" value="F:DNA binding"/>
    <property type="evidence" value="ECO:0007669"/>
    <property type="project" value="InterPro"/>
</dbReference>
<dbReference type="PROSITE" id="PS51898">
    <property type="entry name" value="TYR_RECOMBINASE"/>
    <property type="match status" value="1"/>
</dbReference>
<dbReference type="Pfam" id="PF00589">
    <property type="entry name" value="Phage_integrase"/>
    <property type="match status" value="1"/>
</dbReference>
<dbReference type="PANTHER" id="PTHR30349:SF64">
    <property type="entry name" value="PROPHAGE INTEGRASE INTD-RELATED"/>
    <property type="match status" value="1"/>
</dbReference>
<sequence>MLSMIKDISDEQATKMLNYIEGDHLTTKGRCRCLRNKLIVLLMLDAGLRVGEVIRLRRGSLIFANHFLESVVVTADIAKNNRERTVPMTVRIRIAVQQLSEMVWVPNDIGGIDYAFYGASRREPLTTRQVERIVSAAALAAFGVRIHPHQLRHTFATRMMRICPMRVVQELLGHKNLTSTQIYTHPNGKDLKKAIADLDEQTLKAL</sequence>
<accession>A0A0F9MQS4</accession>
<gene>
    <name evidence="3" type="ORF">LCGC14_1124860</name>
</gene>
<feature type="domain" description="Tyr recombinase" evidence="2">
    <location>
        <begin position="3"/>
        <end position="196"/>
    </location>
</feature>